<dbReference type="InterPro" id="IPR036236">
    <property type="entry name" value="Znf_C2H2_sf"/>
</dbReference>
<evidence type="ECO:0000256" key="4">
    <source>
        <dbReference type="ARBA" id="ARBA00013638"/>
    </source>
</evidence>
<reference evidence="16 17" key="1">
    <citation type="submission" date="2023-03" db="EMBL/GenBank/DDBJ databases">
        <title>Genome insight into feeding habits of ladybird beetles.</title>
        <authorList>
            <person name="Li H.-S."/>
            <person name="Huang Y.-H."/>
            <person name="Pang H."/>
        </authorList>
    </citation>
    <scope>NUCLEOTIDE SEQUENCE [LARGE SCALE GENOMIC DNA]</scope>
    <source>
        <strain evidence="16">SYSU_2023b</strain>
        <tissue evidence="16">Whole body</tissue>
    </source>
</reference>
<proteinExistence type="inferred from homology"/>
<feature type="region of interest" description="Disordered" evidence="14">
    <location>
        <begin position="33"/>
        <end position="110"/>
    </location>
</feature>
<keyword evidence="10" id="KW-0862">Zinc</keyword>
<keyword evidence="5" id="KW-0217">Developmental protein</keyword>
<evidence type="ECO:0000259" key="15">
    <source>
        <dbReference type="PROSITE" id="PS50157"/>
    </source>
</evidence>
<comment type="function">
    <text evidence="1">Gap class segmentation protein that controls development of head structures.</text>
</comment>
<evidence type="ECO:0000256" key="9">
    <source>
        <dbReference type="ARBA" id="ARBA00022771"/>
    </source>
</evidence>
<evidence type="ECO:0000313" key="16">
    <source>
        <dbReference type="EMBL" id="KAK9879764.1"/>
    </source>
</evidence>
<comment type="subcellular location">
    <subcellularLocation>
        <location evidence="2">Nucleus</location>
    </subcellularLocation>
</comment>
<name>A0AAW1UK47_9CUCU</name>
<dbReference type="GO" id="GO:0003700">
    <property type="term" value="F:DNA-binding transcription factor activity"/>
    <property type="evidence" value="ECO:0007669"/>
    <property type="project" value="TreeGrafter"/>
</dbReference>
<feature type="compositionally biased region" description="Basic and acidic residues" evidence="14">
    <location>
        <begin position="353"/>
        <end position="364"/>
    </location>
</feature>
<evidence type="ECO:0000256" key="8">
    <source>
        <dbReference type="ARBA" id="ARBA00022737"/>
    </source>
</evidence>
<accession>A0AAW1UK47</accession>
<dbReference type="AlphaFoldDB" id="A0AAW1UK47"/>
<feature type="compositionally biased region" description="Low complexity" evidence="14">
    <location>
        <begin position="59"/>
        <end position="73"/>
    </location>
</feature>
<evidence type="ECO:0000256" key="3">
    <source>
        <dbReference type="ARBA" id="ARBA00007746"/>
    </source>
</evidence>
<dbReference type="InterPro" id="IPR050589">
    <property type="entry name" value="Ikaros_C2H2-ZF"/>
</dbReference>
<dbReference type="GO" id="GO:0008270">
    <property type="term" value="F:zinc ion binding"/>
    <property type="evidence" value="ECO:0007669"/>
    <property type="project" value="UniProtKB-KW"/>
</dbReference>
<organism evidence="16 17">
    <name type="scientific">Henosepilachna vigintioctopunctata</name>
    <dbReference type="NCBI Taxonomy" id="420089"/>
    <lineage>
        <taxon>Eukaryota</taxon>
        <taxon>Metazoa</taxon>
        <taxon>Ecdysozoa</taxon>
        <taxon>Arthropoda</taxon>
        <taxon>Hexapoda</taxon>
        <taxon>Insecta</taxon>
        <taxon>Pterygota</taxon>
        <taxon>Neoptera</taxon>
        <taxon>Endopterygota</taxon>
        <taxon>Coleoptera</taxon>
        <taxon>Polyphaga</taxon>
        <taxon>Cucujiformia</taxon>
        <taxon>Coccinelloidea</taxon>
        <taxon>Coccinellidae</taxon>
        <taxon>Epilachninae</taxon>
        <taxon>Epilachnini</taxon>
        <taxon>Henosepilachna</taxon>
    </lineage>
</organism>
<dbReference type="Proteomes" id="UP001431783">
    <property type="component" value="Unassembled WGS sequence"/>
</dbReference>
<feature type="region of interest" description="Disordered" evidence="14">
    <location>
        <begin position="131"/>
        <end position="157"/>
    </location>
</feature>
<dbReference type="GO" id="GO:0040034">
    <property type="term" value="P:regulation of development, heterochronic"/>
    <property type="evidence" value="ECO:0007669"/>
    <property type="project" value="UniProtKB-ARBA"/>
</dbReference>
<feature type="region of interest" description="Disordered" evidence="14">
    <location>
        <begin position="171"/>
        <end position="204"/>
    </location>
</feature>
<dbReference type="InterPro" id="IPR013087">
    <property type="entry name" value="Znf_C2H2_type"/>
</dbReference>
<feature type="region of interest" description="Disordered" evidence="14">
    <location>
        <begin position="419"/>
        <end position="463"/>
    </location>
</feature>
<evidence type="ECO:0000256" key="11">
    <source>
        <dbReference type="ARBA" id="ARBA00023125"/>
    </source>
</evidence>
<feature type="compositionally biased region" description="Polar residues" evidence="14">
    <location>
        <begin position="97"/>
        <end position="110"/>
    </location>
</feature>
<evidence type="ECO:0000313" key="17">
    <source>
        <dbReference type="Proteomes" id="UP001431783"/>
    </source>
</evidence>
<feature type="domain" description="C2H2-type" evidence="15">
    <location>
        <begin position="270"/>
        <end position="297"/>
    </location>
</feature>
<dbReference type="FunFam" id="3.30.160.60:FF:001301">
    <property type="entry name" value="Blast:Protein hunchback"/>
    <property type="match status" value="1"/>
</dbReference>
<gene>
    <name evidence="16" type="ORF">WA026_006827</name>
</gene>
<dbReference type="PROSITE" id="PS50157">
    <property type="entry name" value="ZINC_FINGER_C2H2_2"/>
    <property type="match status" value="3"/>
</dbReference>
<dbReference type="EMBL" id="JARQZJ010000062">
    <property type="protein sequence ID" value="KAK9879764.1"/>
    <property type="molecule type" value="Genomic_DNA"/>
</dbReference>
<feature type="domain" description="C2H2-type" evidence="15">
    <location>
        <begin position="242"/>
        <end position="269"/>
    </location>
</feature>
<keyword evidence="6" id="KW-0302">Gap protein</keyword>
<feature type="compositionally biased region" description="Polar residues" evidence="14">
    <location>
        <begin position="33"/>
        <end position="48"/>
    </location>
</feature>
<dbReference type="GO" id="GO:0005634">
    <property type="term" value="C:nucleus"/>
    <property type="evidence" value="ECO:0007669"/>
    <property type="project" value="UniProtKB-SubCell"/>
</dbReference>
<dbReference type="PANTHER" id="PTHR24404:SF55">
    <property type="entry name" value="ZINC FINGER PROTEIN PEGASUS"/>
    <property type="match status" value="1"/>
</dbReference>
<keyword evidence="12" id="KW-0539">Nucleus</keyword>
<keyword evidence="7" id="KW-0479">Metal-binding</keyword>
<dbReference type="PANTHER" id="PTHR24404">
    <property type="entry name" value="ZINC FINGER PROTEIN"/>
    <property type="match status" value="1"/>
</dbReference>
<dbReference type="GO" id="GO:0035282">
    <property type="term" value="P:segmentation"/>
    <property type="evidence" value="ECO:0007669"/>
    <property type="project" value="UniProtKB-KW"/>
</dbReference>
<keyword evidence="11" id="KW-0238">DNA-binding</keyword>
<keyword evidence="8" id="KW-0677">Repeat</keyword>
<dbReference type="SUPFAM" id="SSF57667">
    <property type="entry name" value="beta-beta-alpha zinc fingers"/>
    <property type="match status" value="2"/>
</dbReference>
<dbReference type="PROSITE" id="PS00028">
    <property type="entry name" value="ZINC_FINGER_C2H2_1"/>
    <property type="match status" value="3"/>
</dbReference>
<dbReference type="GO" id="GO:0000122">
    <property type="term" value="P:negative regulation of transcription by RNA polymerase II"/>
    <property type="evidence" value="ECO:0007669"/>
    <property type="project" value="UniProtKB-ARBA"/>
</dbReference>
<evidence type="ECO:0000256" key="2">
    <source>
        <dbReference type="ARBA" id="ARBA00004123"/>
    </source>
</evidence>
<dbReference type="GO" id="GO:0000978">
    <property type="term" value="F:RNA polymerase II cis-regulatory region sequence-specific DNA binding"/>
    <property type="evidence" value="ECO:0007669"/>
    <property type="project" value="TreeGrafter"/>
</dbReference>
<evidence type="ECO:0000256" key="12">
    <source>
        <dbReference type="ARBA" id="ARBA00023242"/>
    </source>
</evidence>
<evidence type="ECO:0000256" key="14">
    <source>
        <dbReference type="SAM" id="MobiDB-lite"/>
    </source>
</evidence>
<sequence length="559" mass="63998">MKDTFERTSTCIPGGYPRSAADLQLQFQKSCSPLTASRCSPGVQNPTQYMEDRSDSGINSGSEGPCSPPGSENSAERFPSPNDQNNSPSKLGYHSTPIFQKTSRPYPNVDNSELYPWRSLTSLASDVKMEPENFDDKQFDSNRNITSLPREEPHTNPLKCLEMSFERNLDMSSASPVNSEGDDKKWPSTLEEYDERERHSPRVNSHGKIKTFPCKQCSFVANTKLEFWKHRKTNHIKPEKLLACHLCPFNTEYKHHFEYHLRNHEGSKPFKCEHCDYTCVNKSMLNSHKKSHSNIYQYRCADCHYVSKYCHSLKMHLRKHGHKPGMVLNPDGSPNPLPIIDVYGTRRGPKVKPIHEEREGEERSSPNGHISELLPPPAVFPLPLQQLMTQTPTMPVPLAYTFFQQALLYQNLERLARENMSTTQAESDSVDKTETMEHSELSEALDLSKANDAKKTPSMTSDDEDYTTLDTFKYVETVLTEKSDEELEPKTTETENQTCFQNFNCQYCKISFGDEILYTMHMGYHGYQDPFTCNMCGEKCNDKIAFFLHIARTPHSYNK</sequence>
<keyword evidence="9 13" id="KW-0863">Zinc-finger</keyword>
<comment type="similarity">
    <text evidence="3">Belongs to the hunchback C2H2-type zinc-finger protein family.</text>
</comment>
<evidence type="ECO:0000256" key="10">
    <source>
        <dbReference type="ARBA" id="ARBA00022833"/>
    </source>
</evidence>
<feature type="region of interest" description="Disordered" evidence="14">
    <location>
        <begin position="350"/>
        <end position="372"/>
    </location>
</feature>
<evidence type="ECO:0000256" key="5">
    <source>
        <dbReference type="ARBA" id="ARBA00022473"/>
    </source>
</evidence>
<evidence type="ECO:0000256" key="7">
    <source>
        <dbReference type="ARBA" id="ARBA00022723"/>
    </source>
</evidence>
<evidence type="ECO:0000256" key="13">
    <source>
        <dbReference type="PROSITE-ProRule" id="PRU00042"/>
    </source>
</evidence>
<protein>
    <recommendedName>
        <fullName evidence="4">Protein hunchback</fullName>
    </recommendedName>
</protein>
<feature type="compositionally biased region" description="Basic and acidic residues" evidence="14">
    <location>
        <begin position="131"/>
        <end position="140"/>
    </location>
</feature>
<keyword evidence="17" id="KW-1185">Reference proteome</keyword>
<evidence type="ECO:0000256" key="6">
    <source>
        <dbReference type="ARBA" id="ARBA00022492"/>
    </source>
</evidence>
<feature type="domain" description="C2H2-type" evidence="15">
    <location>
        <begin position="503"/>
        <end position="530"/>
    </location>
</feature>
<dbReference type="Gene3D" id="3.30.160.60">
    <property type="entry name" value="Classic Zinc Finger"/>
    <property type="match status" value="3"/>
</dbReference>
<evidence type="ECO:0000256" key="1">
    <source>
        <dbReference type="ARBA" id="ARBA00003983"/>
    </source>
</evidence>
<feature type="compositionally biased region" description="Basic and acidic residues" evidence="14">
    <location>
        <begin position="429"/>
        <end position="441"/>
    </location>
</feature>
<comment type="caution">
    <text evidence="16">The sequence shown here is derived from an EMBL/GenBank/DDBJ whole genome shotgun (WGS) entry which is preliminary data.</text>
</comment>
<dbReference type="SMART" id="SM00355">
    <property type="entry name" value="ZnF_C2H2"/>
    <property type="match status" value="6"/>
</dbReference>